<sequence>MTVALGACLVLLPAACDAVDRCCFRPPVSGPGLTADELAGRWESADGVTLVLRADGGFSTNAAPAGTALRPAPETRDGRWRLGDRGNAPDTSVELGFFRPPDGSDTARLVLVSARANGRPALCAFAAEIDDPCGGYLLTRATGSPSPSARPGPSGRRAS</sequence>
<evidence type="ECO:0000313" key="3">
    <source>
        <dbReference type="Proteomes" id="UP000007076"/>
    </source>
</evidence>
<feature type="region of interest" description="Disordered" evidence="1">
    <location>
        <begin position="140"/>
        <end position="159"/>
    </location>
</feature>
<accession>E4NIW1</accession>
<organism evidence="2 3">
    <name type="scientific">Kitasatospora setae (strain ATCC 33774 / DSM 43861 / JCM 3304 / KCC A-0304 / NBRC 14216 / KM-6054)</name>
    <name type="common">Streptomyces setae</name>
    <dbReference type="NCBI Taxonomy" id="452652"/>
    <lineage>
        <taxon>Bacteria</taxon>
        <taxon>Bacillati</taxon>
        <taxon>Actinomycetota</taxon>
        <taxon>Actinomycetes</taxon>
        <taxon>Kitasatosporales</taxon>
        <taxon>Streptomycetaceae</taxon>
        <taxon>Kitasatospora</taxon>
    </lineage>
</organism>
<dbReference type="HOGENOM" id="CLU_1658476_0_0_11"/>
<dbReference type="STRING" id="452652.KSE_71530"/>
<evidence type="ECO:0000256" key="1">
    <source>
        <dbReference type="SAM" id="MobiDB-lite"/>
    </source>
</evidence>
<dbReference type="RefSeq" id="WP_014140200.1">
    <property type="nucleotide sequence ID" value="NC_016109.1"/>
</dbReference>
<name>E4NIW1_KITSK</name>
<protein>
    <submittedName>
        <fullName evidence="2">Uncharacterized protein</fullName>
    </submittedName>
</protein>
<gene>
    <name evidence="2" type="ordered locus">KSE_71530</name>
</gene>
<reference evidence="2 3" key="1">
    <citation type="journal article" date="2010" name="DNA Res.">
        <title>Genome sequence of Kitasatospora setae NBRC 14216T: an evolutionary snapshot of the family Streptomycetaceae.</title>
        <authorList>
            <person name="Ichikawa N."/>
            <person name="Oguchi A."/>
            <person name="Ikeda H."/>
            <person name="Ishikawa J."/>
            <person name="Kitani S."/>
            <person name="Watanabe Y."/>
            <person name="Nakamura S."/>
            <person name="Katano Y."/>
            <person name="Kishi E."/>
            <person name="Sasagawa M."/>
            <person name="Ankai A."/>
            <person name="Fukui S."/>
            <person name="Hashimoto Y."/>
            <person name="Kamata S."/>
            <person name="Otoguro M."/>
            <person name="Tanikawa S."/>
            <person name="Nihira T."/>
            <person name="Horinouchi S."/>
            <person name="Ohnishi Y."/>
            <person name="Hayakawa M."/>
            <person name="Kuzuyama T."/>
            <person name="Arisawa A."/>
            <person name="Nomoto F."/>
            <person name="Miura H."/>
            <person name="Takahashi Y."/>
            <person name="Fujita N."/>
        </authorList>
    </citation>
    <scope>NUCLEOTIDE SEQUENCE [LARGE SCALE GENOMIC DNA]</scope>
    <source>
        <strain evidence="3">ATCC 33774 / DSM 43861 / JCM 3304 / KCC A-0304 / NBRC 14216 / KM-6054</strain>
    </source>
</reference>
<feature type="region of interest" description="Disordered" evidence="1">
    <location>
        <begin position="62"/>
        <end position="86"/>
    </location>
</feature>
<feature type="compositionally biased region" description="Basic and acidic residues" evidence="1">
    <location>
        <begin position="73"/>
        <end position="84"/>
    </location>
</feature>
<dbReference type="PATRIC" id="fig|452652.3.peg.7189"/>
<dbReference type="KEGG" id="ksk:KSE_71530"/>
<dbReference type="AlphaFoldDB" id="E4NIW1"/>
<proteinExistence type="predicted"/>
<dbReference type="EMBL" id="AP010968">
    <property type="protein sequence ID" value="BAJ32909.1"/>
    <property type="molecule type" value="Genomic_DNA"/>
</dbReference>
<evidence type="ECO:0000313" key="2">
    <source>
        <dbReference type="EMBL" id="BAJ32909.1"/>
    </source>
</evidence>
<keyword evidence="3" id="KW-1185">Reference proteome</keyword>
<dbReference type="Proteomes" id="UP000007076">
    <property type="component" value="Chromosome"/>
</dbReference>